<feature type="transmembrane region" description="Helical" evidence="1">
    <location>
        <begin position="7"/>
        <end position="28"/>
    </location>
</feature>
<keyword evidence="1" id="KW-1133">Transmembrane helix</keyword>
<proteinExistence type="predicted"/>
<evidence type="ECO:0000259" key="2">
    <source>
        <dbReference type="PROSITE" id="PS50933"/>
    </source>
</evidence>
<keyword evidence="1" id="KW-0472">Membrane</keyword>
<name>A0A481Z1A8_9VIRU</name>
<evidence type="ECO:0000313" key="3">
    <source>
        <dbReference type="EMBL" id="QBK89507.1"/>
    </source>
</evidence>
<protein>
    <submittedName>
        <fullName evidence="3">CHRD chordin domain protein</fullName>
    </submittedName>
</protein>
<organism evidence="3">
    <name type="scientific">Pithovirus LCPAC001</name>
    <dbReference type="NCBI Taxonomy" id="2506585"/>
    <lineage>
        <taxon>Viruses</taxon>
        <taxon>Pithoviruses</taxon>
    </lineage>
</organism>
<dbReference type="Pfam" id="PF07452">
    <property type="entry name" value="CHRD"/>
    <property type="match status" value="1"/>
</dbReference>
<dbReference type="InterPro" id="IPR010895">
    <property type="entry name" value="CHRD"/>
</dbReference>
<dbReference type="PROSITE" id="PS50933">
    <property type="entry name" value="CHRD"/>
    <property type="match status" value="1"/>
</dbReference>
<gene>
    <name evidence="3" type="ORF">LCPAC001_00170</name>
</gene>
<evidence type="ECO:0000256" key="1">
    <source>
        <dbReference type="SAM" id="Phobius"/>
    </source>
</evidence>
<dbReference type="EMBL" id="MK500427">
    <property type="protein sequence ID" value="QBK89507.1"/>
    <property type="molecule type" value="Genomic_DNA"/>
</dbReference>
<dbReference type="SMART" id="SM00754">
    <property type="entry name" value="CHRD"/>
    <property type="match status" value="1"/>
</dbReference>
<accession>A0A481Z1A8</accession>
<reference evidence="3" key="1">
    <citation type="journal article" date="2019" name="MBio">
        <title>Virus Genomes from Deep Sea Sediments Expand the Ocean Megavirome and Support Independent Origins of Viral Gigantism.</title>
        <authorList>
            <person name="Backstrom D."/>
            <person name="Yutin N."/>
            <person name="Jorgensen S.L."/>
            <person name="Dharamshi J."/>
            <person name="Homa F."/>
            <person name="Zaremba-Niedwiedzka K."/>
            <person name="Spang A."/>
            <person name="Wolf Y.I."/>
            <person name="Koonin E.V."/>
            <person name="Ettema T.J."/>
        </authorList>
    </citation>
    <scope>NUCLEOTIDE SEQUENCE</scope>
</reference>
<sequence length="172" mass="19353">MYHQSEKFIYAIIIIIIIVIFFVFFTSFNSKSEHTFTNKITKYTSSLTRENEVPPVKTNGIGNGILKLVTKDGSSSLFYEIVAKKLSSKLAMFPGHAHIHSGKMGVNGPVVKTLVKSKLCKGVHTFIGNWNSNDLEQPLTNDLIDKLNNNELYINIHTENYPSGEIRGQIYT</sequence>
<keyword evidence="1" id="KW-0812">Transmembrane</keyword>
<feature type="domain" description="CHRD" evidence="2">
    <location>
        <begin position="39"/>
        <end position="172"/>
    </location>
</feature>